<sequence>MDVTTNIKDKTVIHMNKTTTTRGKSSMYMDKTTTTRGKTDIFVIKTNNKSMITISTRKTSLSREEYIKRQVIWNLSLAFEWLPFSVQPMHLWWWTRRAHRPSEGRLDLGPRTGSDVYF</sequence>
<reference evidence="1" key="1">
    <citation type="journal article" date="2023" name="Science">
        <title>Genome structures resolve the early diversification of teleost fishes.</title>
        <authorList>
            <person name="Parey E."/>
            <person name="Louis A."/>
            <person name="Montfort J."/>
            <person name="Bouchez O."/>
            <person name="Roques C."/>
            <person name="Iampietro C."/>
            <person name="Lluch J."/>
            <person name="Castinel A."/>
            <person name="Donnadieu C."/>
            <person name="Desvignes T."/>
            <person name="Floi Bucao C."/>
            <person name="Jouanno E."/>
            <person name="Wen M."/>
            <person name="Mejri S."/>
            <person name="Dirks R."/>
            <person name="Jansen H."/>
            <person name="Henkel C."/>
            <person name="Chen W.J."/>
            <person name="Zahm M."/>
            <person name="Cabau C."/>
            <person name="Klopp C."/>
            <person name="Thompson A.W."/>
            <person name="Robinson-Rechavi M."/>
            <person name="Braasch I."/>
            <person name="Lecointre G."/>
            <person name="Bobe J."/>
            <person name="Postlethwait J.H."/>
            <person name="Berthelot C."/>
            <person name="Roest Crollius H."/>
            <person name="Guiguen Y."/>
        </authorList>
    </citation>
    <scope>NUCLEOTIDE SEQUENCE</scope>
    <source>
        <strain evidence="1">NC1722</strain>
    </source>
</reference>
<name>A0AAD7RTC3_9TELE</name>
<evidence type="ECO:0000313" key="2">
    <source>
        <dbReference type="Proteomes" id="UP001221898"/>
    </source>
</evidence>
<protein>
    <submittedName>
        <fullName evidence="1">Uncharacterized protein</fullName>
    </submittedName>
</protein>
<dbReference type="Proteomes" id="UP001221898">
    <property type="component" value="Unassembled WGS sequence"/>
</dbReference>
<proteinExistence type="predicted"/>
<dbReference type="EMBL" id="JAINUG010000176">
    <property type="protein sequence ID" value="KAJ8389978.1"/>
    <property type="molecule type" value="Genomic_DNA"/>
</dbReference>
<dbReference type="AlphaFoldDB" id="A0AAD7RTC3"/>
<organism evidence="1 2">
    <name type="scientific">Aldrovandia affinis</name>
    <dbReference type="NCBI Taxonomy" id="143900"/>
    <lineage>
        <taxon>Eukaryota</taxon>
        <taxon>Metazoa</taxon>
        <taxon>Chordata</taxon>
        <taxon>Craniata</taxon>
        <taxon>Vertebrata</taxon>
        <taxon>Euteleostomi</taxon>
        <taxon>Actinopterygii</taxon>
        <taxon>Neopterygii</taxon>
        <taxon>Teleostei</taxon>
        <taxon>Notacanthiformes</taxon>
        <taxon>Halosauridae</taxon>
        <taxon>Aldrovandia</taxon>
    </lineage>
</organism>
<comment type="caution">
    <text evidence="1">The sequence shown here is derived from an EMBL/GenBank/DDBJ whole genome shotgun (WGS) entry which is preliminary data.</text>
</comment>
<keyword evidence="2" id="KW-1185">Reference proteome</keyword>
<evidence type="ECO:0000313" key="1">
    <source>
        <dbReference type="EMBL" id="KAJ8389978.1"/>
    </source>
</evidence>
<gene>
    <name evidence="1" type="ORF">AAFF_G00112630</name>
</gene>
<accession>A0AAD7RTC3</accession>